<sequence length="109" mass="11444">RRGMPPPEPQRRQPARSQQLLLRGSEGGGAARAAPAGEADGAAEQAVPVMRVQLAPEIPPYFLPEDFAEFRARSSAHSSMEAAVLMSLLPHERRPGVPAAPAPAAAAFA</sequence>
<dbReference type="Proteomes" id="UP001189429">
    <property type="component" value="Unassembled WGS sequence"/>
</dbReference>
<evidence type="ECO:0000256" key="1">
    <source>
        <dbReference type="SAM" id="MobiDB-lite"/>
    </source>
</evidence>
<reference evidence="2" key="1">
    <citation type="submission" date="2023-10" db="EMBL/GenBank/DDBJ databases">
        <authorList>
            <person name="Chen Y."/>
            <person name="Shah S."/>
            <person name="Dougan E. K."/>
            <person name="Thang M."/>
            <person name="Chan C."/>
        </authorList>
    </citation>
    <scope>NUCLEOTIDE SEQUENCE [LARGE SCALE GENOMIC DNA]</scope>
</reference>
<accession>A0ABN9UWZ1</accession>
<protein>
    <submittedName>
        <fullName evidence="2">Uncharacterized protein</fullName>
    </submittedName>
</protein>
<feature type="compositionally biased region" description="Low complexity" evidence="1">
    <location>
        <begin position="31"/>
        <end position="42"/>
    </location>
</feature>
<evidence type="ECO:0000313" key="3">
    <source>
        <dbReference type="Proteomes" id="UP001189429"/>
    </source>
</evidence>
<gene>
    <name evidence="2" type="ORF">PCOR1329_LOCUS51797</name>
</gene>
<organism evidence="2 3">
    <name type="scientific">Prorocentrum cordatum</name>
    <dbReference type="NCBI Taxonomy" id="2364126"/>
    <lineage>
        <taxon>Eukaryota</taxon>
        <taxon>Sar</taxon>
        <taxon>Alveolata</taxon>
        <taxon>Dinophyceae</taxon>
        <taxon>Prorocentrales</taxon>
        <taxon>Prorocentraceae</taxon>
        <taxon>Prorocentrum</taxon>
    </lineage>
</organism>
<proteinExistence type="predicted"/>
<comment type="caution">
    <text evidence="2">The sequence shown here is derived from an EMBL/GenBank/DDBJ whole genome shotgun (WGS) entry which is preliminary data.</text>
</comment>
<dbReference type="EMBL" id="CAUYUJ010016290">
    <property type="protein sequence ID" value="CAK0863718.1"/>
    <property type="molecule type" value="Genomic_DNA"/>
</dbReference>
<feature type="region of interest" description="Disordered" evidence="1">
    <location>
        <begin position="23"/>
        <end position="42"/>
    </location>
</feature>
<feature type="non-terminal residue" evidence="2">
    <location>
        <position position="1"/>
    </location>
</feature>
<name>A0ABN9UWZ1_9DINO</name>
<evidence type="ECO:0000313" key="2">
    <source>
        <dbReference type="EMBL" id="CAK0863718.1"/>
    </source>
</evidence>
<keyword evidence="3" id="KW-1185">Reference proteome</keyword>